<name>A0A6I1PQQ9_PARAM</name>
<dbReference type="Pfam" id="PF01223">
    <property type="entry name" value="Endonuclease_NS"/>
    <property type="match status" value="1"/>
</dbReference>
<dbReference type="GO" id="GO:0003676">
    <property type="term" value="F:nucleic acid binding"/>
    <property type="evidence" value="ECO:0007669"/>
    <property type="project" value="InterPro"/>
</dbReference>
<dbReference type="InterPro" id="IPR001604">
    <property type="entry name" value="Endo_G_ENPP1-like_dom"/>
</dbReference>
<evidence type="ECO:0000256" key="2">
    <source>
        <dbReference type="PIRSR" id="PIRSR640255-2"/>
    </source>
</evidence>
<keyword evidence="5" id="KW-0378">Hydrolase</keyword>
<dbReference type="OrthoDB" id="513782at2"/>
<dbReference type="Proteomes" id="UP000592780">
    <property type="component" value="Unassembled WGS sequence"/>
</dbReference>
<evidence type="ECO:0000259" key="3">
    <source>
        <dbReference type="SMART" id="SM00477"/>
    </source>
</evidence>
<reference evidence="5 6" key="1">
    <citation type="submission" date="2020-08" db="EMBL/GenBank/DDBJ databases">
        <title>Genomic Encyclopedia of Type Strains, Phase IV (KMG-V): Genome sequencing to study the core and pangenomes of soil and plant-associated prokaryotes.</title>
        <authorList>
            <person name="Whitman W."/>
        </authorList>
    </citation>
    <scope>NUCLEOTIDE SEQUENCE [LARGE SCALE GENOMIC DNA]</scope>
    <source>
        <strain evidence="5 6">JPY158</strain>
    </source>
</reference>
<dbReference type="InterPro" id="IPR044925">
    <property type="entry name" value="His-Me_finger_sf"/>
</dbReference>
<dbReference type="PANTHER" id="PTHR13966:SF5">
    <property type="entry name" value="ENDONUCLEASE G, MITOCHONDRIAL"/>
    <property type="match status" value="1"/>
</dbReference>
<dbReference type="SUPFAM" id="SSF54060">
    <property type="entry name" value="His-Me finger endonucleases"/>
    <property type="match status" value="1"/>
</dbReference>
<feature type="domain" description="ENPP1-3/EXOG-like endonuclease/phosphodiesterase" evidence="3">
    <location>
        <begin position="10"/>
        <end position="171"/>
    </location>
</feature>
<feature type="domain" description="DNA/RNA non-specific endonuclease/pyrophosphatase/phosphodiesterase" evidence="4">
    <location>
        <begin position="17"/>
        <end position="172"/>
    </location>
</feature>
<feature type="binding site" evidence="2">
    <location>
        <position position="97"/>
    </location>
    <ligand>
        <name>Mg(2+)</name>
        <dbReference type="ChEBI" id="CHEBI:18420"/>
        <note>catalytic</note>
    </ligand>
</feature>
<dbReference type="AlphaFoldDB" id="A0A6I1PQQ9"/>
<dbReference type="GO" id="GO:0004519">
    <property type="term" value="F:endonuclease activity"/>
    <property type="evidence" value="ECO:0007669"/>
    <property type="project" value="UniProtKB-KW"/>
</dbReference>
<keyword evidence="5" id="KW-0540">Nuclease</keyword>
<keyword evidence="5" id="KW-0255">Endonuclease</keyword>
<dbReference type="InterPro" id="IPR020821">
    <property type="entry name" value="ENPP1-3/EXOG-like_nuc-like"/>
</dbReference>
<protein>
    <submittedName>
        <fullName evidence="5">Endonuclease G</fullName>
    </submittedName>
</protein>
<dbReference type="InterPro" id="IPR044929">
    <property type="entry name" value="DNA/RNA_non-sp_Endonuclease_sf"/>
</dbReference>
<dbReference type="GO" id="GO:0046872">
    <property type="term" value="F:metal ion binding"/>
    <property type="evidence" value="ECO:0007669"/>
    <property type="project" value="UniProtKB-KW"/>
</dbReference>
<evidence type="ECO:0000256" key="1">
    <source>
        <dbReference type="PIRSR" id="PIRSR640255-1"/>
    </source>
</evidence>
<dbReference type="InterPro" id="IPR040255">
    <property type="entry name" value="Non-specific_endonuclease"/>
</dbReference>
<gene>
    <name evidence="5" type="ORF">HDG40_000480</name>
</gene>
<evidence type="ECO:0000313" key="6">
    <source>
        <dbReference type="Proteomes" id="UP000592780"/>
    </source>
</evidence>
<feature type="active site" description="Proton acceptor" evidence="1">
    <location>
        <position position="61"/>
    </location>
</feature>
<accession>A0A6I1PQQ9</accession>
<dbReference type="SMART" id="SM00477">
    <property type="entry name" value="NUC"/>
    <property type="match status" value="1"/>
</dbReference>
<evidence type="ECO:0000313" key="5">
    <source>
        <dbReference type="EMBL" id="MBB5422339.1"/>
    </source>
</evidence>
<dbReference type="PANTHER" id="PTHR13966">
    <property type="entry name" value="ENDONUCLEASE RELATED"/>
    <property type="match status" value="1"/>
</dbReference>
<evidence type="ECO:0000259" key="4">
    <source>
        <dbReference type="SMART" id="SM00892"/>
    </source>
</evidence>
<keyword evidence="6" id="KW-1185">Reference proteome</keyword>
<proteinExistence type="predicted"/>
<dbReference type="Gene3D" id="3.40.570.10">
    <property type="entry name" value="Extracellular Endonuclease, subunit A"/>
    <property type="match status" value="1"/>
</dbReference>
<keyword evidence="2" id="KW-0479">Metal-binding</keyword>
<comment type="caution">
    <text evidence="5">The sequence shown here is derived from an EMBL/GenBank/DDBJ whole genome shotgun (WGS) entry which is preliminary data.</text>
</comment>
<dbReference type="GO" id="GO:0016787">
    <property type="term" value="F:hydrolase activity"/>
    <property type="evidence" value="ECO:0007669"/>
    <property type="project" value="InterPro"/>
</dbReference>
<sequence>MEKKTIDEIRSRVAETEPERRQVALRSRLHHCAQTSPRVSNSFFLDQTFYSQWSTYSDRGHLTRRSDPTWGTPDEAERANADTFHFSNCSPQHFRFNESAVYWQGLERYVLENGVLDNETKRRLCVIQGPVFDDKIDLWADDVQIPSSFFKIVVWKSAAGTKAGKRGLISAL</sequence>
<dbReference type="EMBL" id="JACHDD010000001">
    <property type="protein sequence ID" value="MBB5422339.1"/>
    <property type="molecule type" value="Genomic_DNA"/>
</dbReference>
<organism evidence="5 6">
    <name type="scientific">Paraburkholderia atlantica</name>
    <dbReference type="NCBI Taxonomy" id="2654982"/>
    <lineage>
        <taxon>Bacteria</taxon>
        <taxon>Pseudomonadati</taxon>
        <taxon>Pseudomonadota</taxon>
        <taxon>Betaproteobacteria</taxon>
        <taxon>Burkholderiales</taxon>
        <taxon>Burkholderiaceae</taxon>
        <taxon>Paraburkholderia</taxon>
    </lineage>
</organism>
<dbReference type="RefSeq" id="WP_085951675.1">
    <property type="nucleotide sequence ID" value="NZ_JACHDD010000001.1"/>
</dbReference>
<dbReference type="SMART" id="SM00892">
    <property type="entry name" value="Endonuclease_NS"/>
    <property type="match status" value="1"/>
</dbReference>